<dbReference type="EMBL" id="CP019724">
    <property type="protein sequence ID" value="AQS71403.1"/>
    <property type="molecule type" value="Genomic_DNA"/>
</dbReference>
<reference evidence="1 2" key="1">
    <citation type="submission" date="2017-02" db="EMBL/GenBank/DDBJ databases">
        <title>Streptomyces pactum ACT12 Genome sequencing and assembly.</title>
        <authorList>
            <person name="Xue Q."/>
            <person name="Yan X."/>
            <person name="Jia L."/>
            <person name="Yan H."/>
        </authorList>
    </citation>
    <scope>NUCLEOTIDE SEQUENCE [LARGE SCALE GENOMIC DNA]</scope>
    <source>
        <strain evidence="1 2">ACT12</strain>
    </source>
</reference>
<proteinExistence type="predicted"/>
<evidence type="ECO:0000313" key="2">
    <source>
        <dbReference type="Proteomes" id="UP000189443"/>
    </source>
</evidence>
<dbReference type="SUPFAM" id="SSF48498">
    <property type="entry name" value="Tetracyclin repressor-like, C-terminal domain"/>
    <property type="match status" value="1"/>
</dbReference>
<sequence>MGAVFQRELSCGFTAAQLTAAQLTAAGILPLSPSFREHLERLPANAQGDLPPPAVCLFISAWGHLRGLVVLEVFGHTSFLGGHQAEIFDAPVRTMFEDMHGPIPGPAAG</sequence>
<dbReference type="AlphaFoldDB" id="A0A1S6JI19"/>
<dbReference type="RefSeq" id="WP_055420131.1">
    <property type="nucleotide sequence ID" value="NZ_CP019724.1"/>
</dbReference>
<dbReference type="InterPro" id="IPR036271">
    <property type="entry name" value="Tet_transcr_reg_TetR-rel_C_sf"/>
</dbReference>
<keyword evidence="2" id="KW-1185">Reference proteome</keyword>
<gene>
    <name evidence="1" type="ORF">B1H29_35115</name>
</gene>
<dbReference type="Gene3D" id="1.10.357.10">
    <property type="entry name" value="Tetracycline Repressor, domain 2"/>
    <property type="match status" value="1"/>
</dbReference>
<accession>A0A1S6JI19</accession>
<dbReference type="Proteomes" id="UP000189443">
    <property type="component" value="Chromosome"/>
</dbReference>
<evidence type="ECO:0000313" key="1">
    <source>
        <dbReference type="EMBL" id="AQS71403.1"/>
    </source>
</evidence>
<protein>
    <submittedName>
        <fullName evidence="1">Uncharacterized protein</fullName>
    </submittedName>
</protein>
<organism evidence="1 2">
    <name type="scientific">Streptomyces pactum</name>
    <dbReference type="NCBI Taxonomy" id="68249"/>
    <lineage>
        <taxon>Bacteria</taxon>
        <taxon>Bacillati</taxon>
        <taxon>Actinomycetota</taxon>
        <taxon>Actinomycetes</taxon>
        <taxon>Kitasatosporales</taxon>
        <taxon>Streptomycetaceae</taxon>
        <taxon>Streptomyces</taxon>
    </lineage>
</organism>
<name>A0A1S6JI19_9ACTN</name>
<dbReference type="KEGG" id="spac:B1H29_35115"/>